<evidence type="ECO:0000313" key="2">
    <source>
        <dbReference type="EMBL" id="GBN75405.1"/>
    </source>
</evidence>
<accession>A0A4Y2RKH9</accession>
<dbReference type="AlphaFoldDB" id="A0A4Y2RKH9"/>
<reference evidence="2 3" key="1">
    <citation type="journal article" date="2019" name="Sci. Rep.">
        <title>Orb-weaving spider Araneus ventricosus genome elucidates the spidroin gene catalogue.</title>
        <authorList>
            <person name="Kono N."/>
            <person name="Nakamura H."/>
            <person name="Ohtoshi R."/>
            <person name="Moran D.A.P."/>
            <person name="Shinohara A."/>
            <person name="Yoshida Y."/>
            <person name="Fujiwara M."/>
            <person name="Mori M."/>
            <person name="Tomita M."/>
            <person name="Arakawa K."/>
        </authorList>
    </citation>
    <scope>NUCLEOTIDE SEQUENCE [LARGE SCALE GENOMIC DNA]</scope>
</reference>
<evidence type="ECO:0000313" key="3">
    <source>
        <dbReference type="Proteomes" id="UP000499080"/>
    </source>
</evidence>
<keyword evidence="3" id="KW-1185">Reference proteome</keyword>
<name>A0A4Y2RKH9_ARAVE</name>
<dbReference type="EMBL" id="BGPR01017188">
    <property type="protein sequence ID" value="GBN75362.1"/>
    <property type="molecule type" value="Genomic_DNA"/>
</dbReference>
<proteinExistence type="predicted"/>
<dbReference type="EMBL" id="BGPR01017198">
    <property type="protein sequence ID" value="GBN75405.1"/>
    <property type="molecule type" value="Genomic_DNA"/>
</dbReference>
<organism evidence="2 3">
    <name type="scientific">Araneus ventricosus</name>
    <name type="common">Orbweaver spider</name>
    <name type="synonym">Epeira ventricosa</name>
    <dbReference type="NCBI Taxonomy" id="182803"/>
    <lineage>
        <taxon>Eukaryota</taxon>
        <taxon>Metazoa</taxon>
        <taxon>Ecdysozoa</taxon>
        <taxon>Arthropoda</taxon>
        <taxon>Chelicerata</taxon>
        <taxon>Arachnida</taxon>
        <taxon>Araneae</taxon>
        <taxon>Araneomorphae</taxon>
        <taxon>Entelegynae</taxon>
        <taxon>Araneoidea</taxon>
        <taxon>Araneidae</taxon>
        <taxon>Araneus</taxon>
    </lineage>
</organism>
<gene>
    <name evidence="2" type="ORF">AVEN_204951_1</name>
    <name evidence="1" type="ORF">AVEN_77754_1</name>
</gene>
<sequence length="128" mass="14780">MKEQNVEGKCLEVSFLLILVDNDLEERLSKEKDVACFHLRTAIIGSFALWESRDNFRPANAAIELLMTGNKLPGLTSLISNCIGWMDMCWYGDNLMNPWTQHVKKELFNLVEPLWWYGVFAVGLIWDL</sequence>
<dbReference type="Proteomes" id="UP000499080">
    <property type="component" value="Unassembled WGS sequence"/>
</dbReference>
<protein>
    <submittedName>
        <fullName evidence="2">Uncharacterized protein</fullName>
    </submittedName>
</protein>
<comment type="caution">
    <text evidence="2">The sequence shown here is derived from an EMBL/GenBank/DDBJ whole genome shotgun (WGS) entry which is preliminary data.</text>
</comment>
<evidence type="ECO:0000313" key="1">
    <source>
        <dbReference type="EMBL" id="GBN75362.1"/>
    </source>
</evidence>